<keyword evidence="12" id="KW-0573">Peptidoglycan synthesis</keyword>
<dbReference type="InterPro" id="IPR006094">
    <property type="entry name" value="Oxid_FAD_bind_N"/>
</dbReference>
<evidence type="ECO:0000256" key="15">
    <source>
        <dbReference type="ARBA" id="ARBA00023316"/>
    </source>
</evidence>
<name>A0A8B7CV56_PHODC</name>
<evidence type="ECO:0000256" key="10">
    <source>
        <dbReference type="ARBA" id="ARBA00022857"/>
    </source>
</evidence>
<evidence type="ECO:0000256" key="2">
    <source>
        <dbReference type="ARBA" id="ARBA00003921"/>
    </source>
</evidence>
<comment type="subcellular location">
    <subcellularLocation>
        <location evidence="3">Cytoplasm</location>
    </subcellularLocation>
</comment>
<dbReference type="GO" id="GO:0008762">
    <property type="term" value="F:UDP-N-acetylmuramate dehydrogenase activity"/>
    <property type="evidence" value="ECO:0007669"/>
    <property type="project" value="UniProtKB-EC"/>
</dbReference>
<dbReference type="Proteomes" id="UP000228380">
    <property type="component" value="Chromosome 9"/>
</dbReference>
<dbReference type="PANTHER" id="PTHR21071:SF4">
    <property type="entry name" value="UDP-N-ACETYLENOLPYRUVOYLGLUCOSAMINE REDUCTASE"/>
    <property type="match status" value="1"/>
</dbReference>
<evidence type="ECO:0000256" key="8">
    <source>
        <dbReference type="ARBA" id="ARBA00022630"/>
    </source>
</evidence>
<evidence type="ECO:0000256" key="6">
    <source>
        <dbReference type="ARBA" id="ARBA00022490"/>
    </source>
</evidence>
<keyword evidence="15" id="KW-0961">Cell wall biogenesis/degradation</keyword>
<comment type="catalytic activity">
    <reaction evidence="16">
        <text>UDP-N-acetyl-alpha-D-muramate + NADP(+) = UDP-N-acetyl-3-O-(1-carboxyvinyl)-alpha-D-glucosamine + NADPH + H(+)</text>
        <dbReference type="Rhea" id="RHEA:12248"/>
        <dbReference type="ChEBI" id="CHEBI:15378"/>
        <dbReference type="ChEBI" id="CHEBI:57783"/>
        <dbReference type="ChEBI" id="CHEBI:58349"/>
        <dbReference type="ChEBI" id="CHEBI:68483"/>
        <dbReference type="ChEBI" id="CHEBI:70757"/>
        <dbReference type="EC" id="1.3.1.98"/>
    </reaction>
</comment>
<evidence type="ECO:0000256" key="4">
    <source>
        <dbReference type="ARBA" id="ARBA00004752"/>
    </source>
</evidence>
<dbReference type="PROSITE" id="PS51387">
    <property type="entry name" value="FAD_PCMH"/>
    <property type="match status" value="1"/>
</dbReference>
<dbReference type="InterPro" id="IPR036318">
    <property type="entry name" value="FAD-bd_PCMH-like_sf"/>
</dbReference>
<dbReference type="EC" id="1.3.1.98" evidence="5"/>
<dbReference type="InterPro" id="IPR011601">
    <property type="entry name" value="MurB_C"/>
</dbReference>
<evidence type="ECO:0000256" key="5">
    <source>
        <dbReference type="ARBA" id="ARBA00012518"/>
    </source>
</evidence>
<evidence type="ECO:0000313" key="18">
    <source>
        <dbReference type="Proteomes" id="UP000228380"/>
    </source>
</evidence>
<comment type="pathway">
    <text evidence="4">Cell wall biogenesis; peptidoglycan biosynthesis.</text>
</comment>
<dbReference type="GO" id="GO:0005829">
    <property type="term" value="C:cytosol"/>
    <property type="evidence" value="ECO:0007669"/>
    <property type="project" value="TreeGrafter"/>
</dbReference>
<evidence type="ECO:0000256" key="16">
    <source>
        <dbReference type="ARBA" id="ARBA00048914"/>
    </source>
</evidence>
<evidence type="ECO:0000256" key="9">
    <source>
        <dbReference type="ARBA" id="ARBA00022827"/>
    </source>
</evidence>
<dbReference type="Gene3D" id="3.30.43.10">
    <property type="entry name" value="Uridine Diphospho-n-acetylenolpyruvylglucosamine Reductase, domain 2"/>
    <property type="match status" value="1"/>
</dbReference>
<feature type="domain" description="FAD-binding PCMH-type" evidence="17">
    <location>
        <begin position="32"/>
        <end position="199"/>
    </location>
</feature>
<dbReference type="InterPro" id="IPR036635">
    <property type="entry name" value="MurB_C_sf"/>
</dbReference>
<dbReference type="GO" id="GO:0051301">
    <property type="term" value="P:cell division"/>
    <property type="evidence" value="ECO:0007669"/>
    <property type="project" value="UniProtKB-KW"/>
</dbReference>
<dbReference type="AlphaFoldDB" id="A0A8B7CV56"/>
<dbReference type="InterPro" id="IPR016166">
    <property type="entry name" value="FAD-bd_PCMH"/>
</dbReference>
<keyword evidence="11" id="KW-0133">Cell shape</keyword>
<comment type="function">
    <text evidence="2">Cell wall formation.</text>
</comment>
<dbReference type="RefSeq" id="XP_008807119.3">
    <property type="nucleotide sequence ID" value="XM_008808897.3"/>
</dbReference>
<evidence type="ECO:0000256" key="11">
    <source>
        <dbReference type="ARBA" id="ARBA00022960"/>
    </source>
</evidence>
<gene>
    <name evidence="19" type="primary">LOC103719579</name>
</gene>
<dbReference type="InterPro" id="IPR003170">
    <property type="entry name" value="MurB"/>
</dbReference>
<dbReference type="OrthoDB" id="66620at2759"/>
<dbReference type="NCBIfam" id="TIGR00179">
    <property type="entry name" value="murB"/>
    <property type="match status" value="1"/>
</dbReference>
<keyword evidence="9" id="KW-0274">FAD</keyword>
<dbReference type="GO" id="GO:0071555">
    <property type="term" value="P:cell wall organization"/>
    <property type="evidence" value="ECO:0007669"/>
    <property type="project" value="UniProtKB-KW"/>
</dbReference>
<dbReference type="Gene3D" id="3.30.465.10">
    <property type="match status" value="1"/>
</dbReference>
<sequence length="309" mass="34167">MVLDDDERQEQSLIEQCVLQNQKHLKELSSWGIGGPCSYFLHVSRPSQLIAAIRYCRARSIPFLIIGKGSNCLFDDRGFDGLVMLNRLDQFEAIEPGVYRVGSGYPFNRLGVRCSVEGFSGLEFAGGIPGTVGGAVFMNAGADGQETGHVIDSVEMVTMDGEVRVLRRSDLAFGYRRSTFQQMEDLAAIVAVTFRLVPAETARERQRALLERRRKTQPIGERSAGSVFRNPSGIGVSAGELIEMAGLKGLEMGGAKVSKVHANFFINFNGSTSTDMLGLMNHVKERVDQMFGLELKEEIRYIPYRTQTV</sequence>
<keyword evidence="6" id="KW-0963">Cytoplasm</keyword>
<evidence type="ECO:0000256" key="13">
    <source>
        <dbReference type="ARBA" id="ARBA00023002"/>
    </source>
</evidence>
<comment type="cofactor">
    <cofactor evidence="1">
        <name>FAD</name>
        <dbReference type="ChEBI" id="CHEBI:57692"/>
    </cofactor>
</comment>
<evidence type="ECO:0000256" key="12">
    <source>
        <dbReference type="ARBA" id="ARBA00022984"/>
    </source>
</evidence>
<dbReference type="GO" id="GO:0071949">
    <property type="term" value="F:FAD binding"/>
    <property type="evidence" value="ECO:0007669"/>
    <property type="project" value="InterPro"/>
</dbReference>
<protein>
    <recommendedName>
        <fullName evidence="5">UDP-N-acetylmuramate dehydrogenase</fullName>
        <ecNumber evidence="5">1.3.1.98</ecNumber>
    </recommendedName>
</protein>
<dbReference type="SUPFAM" id="SSF56194">
    <property type="entry name" value="Uridine diphospho-N-Acetylenolpyruvylglucosamine reductase, MurB, C-terminal domain"/>
    <property type="match status" value="1"/>
</dbReference>
<proteinExistence type="inferred from homology"/>
<dbReference type="SUPFAM" id="SSF56176">
    <property type="entry name" value="FAD-binding/transporter-associated domain-like"/>
    <property type="match status" value="1"/>
</dbReference>
<reference evidence="18" key="1">
    <citation type="journal article" date="2019" name="Nat. Commun.">
        <title>Genome-wide association mapping of date palm fruit traits.</title>
        <authorList>
            <person name="Hazzouri K.M."/>
            <person name="Gros-Balthazard M."/>
            <person name="Flowers J.M."/>
            <person name="Copetti D."/>
            <person name="Lemansour A."/>
            <person name="Lebrun M."/>
            <person name="Masmoudi K."/>
            <person name="Ferrand S."/>
            <person name="Dhar M.I."/>
            <person name="Fresquez Z.A."/>
            <person name="Rosas U."/>
            <person name="Zhang J."/>
            <person name="Talag J."/>
            <person name="Lee S."/>
            <person name="Kudrna D."/>
            <person name="Powell R.F."/>
            <person name="Leitch I.J."/>
            <person name="Krueger R.R."/>
            <person name="Wing R.A."/>
            <person name="Amiri K.M.A."/>
            <person name="Purugganan M.D."/>
        </authorList>
    </citation>
    <scope>NUCLEOTIDE SEQUENCE [LARGE SCALE GENOMIC DNA]</scope>
    <source>
        <strain evidence="18">cv. Khalas</strain>
    </source>
</reference>
<evidence type="ECO:0000256" key="1">
    <source>
        <dbReference type="ARBA" id="ARBA00001974"/>
    </source>
</evidence>
<dbReference type="Pfam" id="PF01565">
    <property type="entry name" value="FAD_binding_4"/>
    <property type="match status" value="1"/>
</dbReference>
<evidence type="ECO:0000256" key="7">
    <source>
        <dbReference type="ARBA" id="ARBA00022618"/>
    </source>
</evidence>
<evidence type="ECO:0000256" key="3">
    <source>
        <dbReference type="ARBA" id="ARBA00004496"/>
    </source>
</evidence>
<evidence type="ECO:0000313" key="19">
    <source>
        <dbReference type="RefSeq" id="XP_008807119.3"/>
    </source>
</evidence>
<dbReference type="UniPathway" id="UPA00219"/>
<dbReference type="PANTHER" id="PTHR21071">
    <property type="entry name" value="UDP-N-ACETYLENOLPYRUVOYLGLUCOSAMINE REDUCTASE"/>
    <property type="match status" value="1"/>
</dbReference>
<organism evidence="18 19">
    <name type="scientific">Phoenix dactylifera</name>
    <name type="common">Date palm</name>
    <dbReference type="NCBI Taxonomy" id="42345"/>
    <lineage>
        <taxon>Eukaryota</taxon>
        <taxon>Viridiplantae</taxon>
        <taxon>Streptophyta</taxon>
        <taxon>Embryophyta</taxon>
        <taxon>Tracheophyta</taxon>
        <taxon>Spermatophyta</taxon>
        <taxon>Magnoliopsida</taxon>
        <taxon>Liliopsida</taxon>
        <taxon>Arecaceae</taxon>
        <taxon>Coryphoideae</taxon>
        <taxon>Phoeniceae</taxon>
        <taxon>Phoenix</taxon>
    </lineage>
</organism>
<dbReference type="HAMAP" id="MF_00037">
    <property type="entry name" value="MurB"/>
    <property type="match status" value="1"/>
</dbReference>
<reference evidence="19" key="2">
    <citation type="submission" date="2025-08" db="UniProtKB">
        <authorList>
            <consortium name="RefSeq"/>
        </authorList>
    </citation>
    <scope>IDENTIFICATION</scope>
    <source>
        <tissue evidence="19">Young leaves</tissue>
    </source>
</reference>
<evidence type="ECO:0000256" key="14">
    <source>
        <dbReference type="ARBA" id="ARBA00023306"/>
    </source>
</evidence>
<dbReference type="Gene3D" id="3.90.78.10">
    <property type="entry name" value="UDP-N-acetylenolpyruvoylglucosamine reductase, C-terminal domain"/>
    <property type="match status" value="1"/>
</dbReference>
<keyword evidence="14" id="KW-0131">Cell cycle</keyword>
<keyword evidence="13" id="KW-0560">Oxidoreductase</keyword>
<keyword evidence="7" id="KW-0132">Cell division</keyword>
<dbReference type="GO" id="GO:0008360">
    <property type="term" value="P:regulation of cell shape"/>
    <property type="evidence" value="ECO:0007669"/>
    <property type="project" value="UniProtKB-KW"/>
</dbReference>
<dbReference type="KEGG" id="pda:103719579"/>
<dbReference type="InterPro" id="IPR016169">
    <property type="entry name" value="FAD-bd_PCMH_sub2"/>
</dbReference>
<accession>A0A8B7CV56</accession>
<dbReference type="GeneID" id="103719579"/>
<dbReference type="NCBIfam" id="NF010480">
    <property type="entry name" value="PRK13905.1"/>
    <property type="match status" value="1"/>
</dbReference>
<dbReference type="Pfam" id="PF02873">
    <property type="entry name" value="MurB_C"/>
    <property type="match status" value="1"/>
</dbReference>
<keyword evidence="18" id="KW-1185">Reference proteome</keyword>
<evidence type="ECO:0000259" key="17">
    <source>
        <dbReference type="PROSITE" id="PS51387"/>
    </source>
</evidence>
<dbReference type="InterPro" id="IPR016167">
    <property type="entry name" value="FAD-bd_PCMH_sub1"/>
</dbReference>
<keyword evidence="8" id="KW-0285">Flavoprotein</keyword>
<keyword evidence="10" id="KW-0521">NADP</keyword>